<dbReference type="GO" id="GO:0005884">
    <property type="term" value="C:actin filament"/>
    <property type="evidence" value="ECO:0007669"/>
    <property type="project" value="TreeGrafter"/>
</dbReference>
<keyword evidence="2" id="KW-0472">Membrane</keyword>
<accession>A0AB34IWR5</accession>
<evidence type="ECO:0008006" key="5">
    <source>
        <dbReference type="Google" id="ProtNLM"/>
    </source>
</evidence>
<evidence type="ECO:0000256" key="1">
    <source>
        <dbReference type="SAM" id="MobiDB-lite"/>
    </source>
</evidence>
<evidence type="ECO:0000256" key="2">
    <source>
        <dbReference type="SAM" id="Phobius"/>
    </source>
</evidence>
<dbReference type="PANTHER" id="PTHR45691">
    <property type="entry name" value="PROTEIN DIAPHANOUS"/>
    <property type="match status" value="1"/>
</dbReference>
<reference evidence="3 4" key="1">
    <citation type="journal article" date="2024" name="Science">
        <title>Giant polyketide synthase enzymes in the biosynthesis of giant marine polyether toxins.</title>
        <authorList>
            <person name="Fallon T.R."/>
            <person name="Shende V.V."/>
            <person name="Wierzbicki I.H."/>
            <person name="Pendleton A.L."/>
            <person name="Watervoot N.F."/>
            <person name="Auber R.P."/>
            <person name="Gonzalez D.J."/>
            <person name="Wisecaver J.H."/>
            <person name="Moore B.S."/>
        </authorList>
    </citation>
    <scope>NUCLEOTIDE SEQUENCE [LARGE SCALE GENOMIC DNA]</scope>
    <source>
        <strain evidence="3 4">12B1</strain>
    </source>
</reference>
<keyword evidence="4" id="KW-1185">Reference proteome</keyword>
<protein>
    <recommendedName>
        <fullName evidence="5">EGF-like domain-containing protein</fullName>
    </recommendedName>
</protein>
<gene>
    <name evidence="3" type="ORF">AB1Y20_007660</name>
</gene>
<feature type="region of interest" description="Disordered" evidence="1">
    <location>
        <begin position="93"/>
        <end position="146"/>
    </location>
</feature>
<feature type="transmembrane region" description="Helical" evidence="2">
    <location>
        <begin position="364"/>
        <end position="382"/>
    </location>
</feature>
<dbReference type="InterPro" id="IPR002049">
    <property type="entry name" value="LE_dom"/>
</dbReference>
<feature type="compositionally biased region" description="Basic and acidic residues" evidence="1">
    <location>
        <begin position="584"/>
        <end position="597"/>
    </location>
</feature>
<evidence type="ECO:0000313" key="3">
    <source>
        <dbReference type="EMBL" id="KAL1508064.1"/>
    </source>
</evidence>
<sequence>MVASLRSSVQDFGASAQARYASALAAASGVSPSAVTLSVSPGSIQVSALILLATLAAAKAAAAGLSIEIDSAASSGEFLGFSVTSTPAPPEIRVEVIPAPSPPPPSPTSPMPSPPPTPPPSPPPPPPDDSPRGTASSSVLGGVEGSVKDVIGKVTPTQSGWVSSGGSDLVWNGSLANSSSGCSCSLRLSKPDPPPFRSTGGTTSSSGATQATGVVAVGVVSGTDGSIHMGDDASDFSTVNVSLSLSSAPGVGNASCVKSRFFSRFDSTASCVAGCCEDGRCVCKPGYGGSRCEIELTCFSAKDSKGEFRADGCSTSYSGGAEVQCSCAQLGLYTVLQFHISPLQNFDLSRATVPALLNQLARPAWLLILSAYVAAMLCAVYFDQRTLYLARPPSWMKLVSGKATQSVLLRNLRTRATLLRHFFVAREFTLYSRSQLAHSFALSLAVTALTVSMLFNQQDCSTDGFWILGIVSGIVCSLFALLCRLLFKWSALYDDPRYKAAYRARKLEYASALRGAWDTSLATKKGYNDADDGATMNWCQTTPDKAVPNKEKQKPEEHLSWFQASPTAHRTSRARKSFRNSCRSSDRGPQEGDSIRLVDGRYEARASSGSGPDPSVGNVIASIRKRLALRLHRAVPKEGNKAPSLRNSAGRCKVGVEKPAFTAKAPSSIRELMLRSTSSPTVARQELILHPNQLVVASDGHSIGAIIVNHDESSQQFLLVEQISAYSLWNPLDSRLRVRFSADDDKLLLDGARAVASPDKRAPICRFFTGWRLCIAWMVNMSALTLIVCGLLYLGIRSRGSKSELSATGQSDDIWWQAVTSALLTACLESYLLMDAIKVAMFTVTASYLVDRFLPRGTKLRSALQKPLKKLHVAIDAIA</sequence>
<dbReference type="InterPro" id="IPR051412">
    <property type="entry name" value="Formin_Homology_Diaphanous_sf"/>
</dbReference>
<name>A0AB34IWR5_PRYPA</name>
<dbReference type="Proteomes" id="UP001515480">
    <property type="component" value="Unassembled WGS sequence"/>
</dbReference>
<feature type="transmembrane region" description="Helical" evidence="2">
    <location>
        <begin position="436"/>
        <end position="455"/>
    </location>
</feature>
<dbReference type="EMBL" id="JBGBPQ010000017">
    <property type="protein sequence ID" value="KAL1508064.1"/>
    <property type="molecule type" value="Genomic_DNA"/>
</dbReference>
<feature type="region of interest" description="Disordered" evidence="1">
    <location>
        <begin position="546"/>
        <end position="597"/>
    </location>
</feature>
<dbReference type="PANTHER" id="PTHR45691:SF1">
    <property type="entry name" value="FH2 DOMAIN-CONTAINING PROTEIN 1-RELATED"/>
    <property type="match status" value="1"/>
</dbReference>
<keyword evidence="2" id="KW-0812">Transmembrane</keyword>
<proteinExistence type="predicted"/>
<feature type="transmembrane region" description="Helical" evidence="2">
    <location>
        <begin position="814"/>
        <end position="833"/>
    </location>
</feature>
<dbReference type="GO" id="GO:0030041">
    <property type="term" value="P:actin filament polymerization"/>
    <property type="evidence" value="ECO:0007669"/>
    <property type="project" value="TreeGrafter"/>
</dbReference>
<comment type="caution">
    <text evidence="3">The sequence shown here is derived from an EMBL/GenBank/DDBJ whole genome shotgun (WGS) entry which is preliminary data.</text>
</comment>
<dbReference type="CDD" id="cd00055">
    <property type="entry name" value="EGF_Lam"/>
    <property type="match status" value="1"/>
</dbReference>
<feature type="compositionally biased region" description="Pro residues" evidence="1">
    <location>
        <begin position="99"/>
        <end position="128"/>
    </location>
</feature>
<feature type="compositionally biased region" description="Basic and acidic residues" evidence="1">
    <location>
        <begin position="547"/>
        <end position="559"/>
    </location>
</feature>
<keyword evidence="2" id="KW-1133">Transmembrane helix</keyword>
<feature type="transmembrane region" description="Helical" evidence="2">
    <location>
        <begin position="467"/>
        <end position="487"/>
    </location>
</feature>
<feature type="transmembrane region" description="Helical" evidence="2">
    <location>
        <begin position="770"/>
        <end position="794"/>
    </location>
</feature>
<evidence type="ECO:0000313" key="4">
    <source>
        <dbReference type="Proteomes" id="UP001515480"/>
    </source>
</evidence>
<organism evidence="3 4">
    <name type="scientific">Prymnesium parvum</name>
    <name type="common">Toxic golden alga</name>
    <dbReference type="NCBI Taxonomy" id="97485"/>
    <lineage>
        <taxon>Eukaryota</taxon>
        <taxon>Haptista</taxon>
        <taxon>Haptophyta</taxon>
        <taxon>Prymnesiophyceae</taxon>
        <taxon>Prymnesiales</taxon>
        <taxon>Prymnesiaceae</taxon>
        <taxon>Prymnesium</taxon>
    </lineage>
</organism>
<dbReference type="AlphaFoldDB" id="A0AB34IWR5"/>